<comment type="caution">
    <text evidence="1">The sequence shown here is derived from an EMBL/GenBank/DDBJ whole genome shotgun (WGS) entry which is preliminary data.</text>
</comment>
<dbReference type="AlphaFoldDB" id="A0A418GE73"/>
<reference evidence="1 2" key="1">
    <citation type="journal article" date="2018" name="BMC Microbiol.">
        <title>Genome sequencing of strains of the most prevalent clonal group of O1:K1:H7 Escherichia coli that causes neonatal meningitis in France.</title>
        <authorList>
            <person name="Geslain G."/>
            <person name="Birgy A."/>
            <person name="Adiba S."/>
            <person name="Magnan M."/>
            <person name="Courroux C."/>
            <person name="Levy C."/>
            <person name="Cohen R."/>
            <person name="Bidet P."/>
            <person name="Bonacorsi S."/>
        </authorList>
    </citation>
    <scope>NUCLEOTIDE SEQUENCE [LARGE SCALE GENOMIC DNA]</scope>
    <source>
        <strain evidence="1 2">S308</strain>
    </source>
</reference>
<organism evidence="1 2">
    <name type="scientific">Escherichia coli</name>
    <dbReference type="NCBI Taxonomy" id="562"/>
    <lineage>
        <taxon>Bacteria</taxon>
        <taxon>Pseudomonadati</taxon>
        <taxon>Pseudomonadota</taxon>
        <taxon>Gammaproteobacteria</taxon>
        <taxon>Enterobacterales</taxon>
        <taxon>Enterobacteriaceae</taxon>
        <taxon>Escherichia</taxon>
    </lineage>
</organism>
<dbReference type="Proteomes" id="UP000284508">
    <property type="component" value="Unassembled WGS sequence"/>
</dbReference>
<sequence length="80" mass="9178">MDKKALLFEMIRKRSEKSFSDGGDGFVFASMLAFDVGLNSRIVKRMLDSAVRTGLLEKVDRGIGREHKYRVTQQFTQLIH</sequence>
<accession>A0A418GE73</accession>
<evidence type="ECO:0000313" key="1">
    <source>
        <dbReference type="EMBL" id="RIB39181.1"/>
    </source>
</evidence>
<protein>
    <submittedName>
        <fullName evidence="1">Uncharacterized protein</fullName>
    </submittedName>
</protein>
<gene>
    <name evidence="1" type="ORF">D3C88_25335</name>
</gene>
<name>A0A418GE73_ECOLX</name>
<evidence type="ECO:0000313" key="2">
    <source>
        <dbReference type="Proteomes" id="UP000284508"/>
    </source>
</evidence>
<proteinExistence type="predicted"/>
<dbReference type="EMBL" id="QXHA01001608">
    <property type="protein sequence ID" value="RIB39181.1"/>
    <property type="molecule type" value="Genomic_DNA"/>
</dbReference>
<dbReference type="RefSeq" id="WP_021512243.1">
    <property type="nucleotide sequence ID" value="NZ_BFIZ01000140.1"/>
</dbReference>